<evidence type="ECO:0000256" key="1">
    <source>
        <dbReference type="SAM" id="Phobius"/>
    </source>
</evidence>
<keyword evidence="3" id="KW-1185">Reference proteome</keyword>
<feature type="transmembrane region" description="Helical" evidence="1">
    <location>
        <begin position="6"/>
        <end position="23"/>
    </location>
</feature>
<keyword evidence="1" id="KW-0472">Membrane</keyword>
<accession>A0ABT7CJY8</accession>
<reference evidence="2 3" key="1">
    <citation type="submission" date="2023-05" db="EMBL/GenBank/DDBJ databases">
        <authorList>
            <person name="Zhang X."/>
        </authorList>
    </citation>
    <scope>NUCLEOTIDE SEQUENCE [LARGE SCALE GENOMIC DNA]</scope>
    <source>
        <strain evidence="2 3">DM2B3-1</strain>
    </source>
</reference>
<evidence type="ECO:0000313" key="3">
    <source>
        <dbReference type="Proteomes" id="UP001228581"/>
    </source>
</evidence>
<gene>
    <name evidence="2" type="ORF">QNI19_13785</name>
</gene>
<evidence type="ECO:0008006" key="4">
    <source>
        <dbReference type="Google" id="ProtNLM"/>
    </source>
</evidence>
<keyword evidence="1" id="KW-0812">Transmembrane</keyword>
<sequence>MAKVLVSAWISLLKIKIALYYFKEKGNYTIQKSRIFGYQLVIVRRVVTLLVMKGLLSM</sequence>
<dbReference type="EMBL" id="JASJOT010000008">
    <property type="protein sequence ID" value="MDJ1494008.1"/>
    <property type="molecule type" value="Genomic_DNA"/>
</dbReference>
<proteinExistence type="predicted"/>
<organism evidence="2 3">
    <name type="scientific">Xanthocytophaga flava</name>
    <dbReference type="NCBI Taxonomy" id="3048013"/>
    <lineage>
        <taxon>Bacteria</taxon>
        <taxon>Pseudomonadati</taxon>
        <taxon>Bacteroidota</taxon>
        <taxon>Cytophagia</taxon>
        <taxon>Cytophagales</taxon>
        <taxon>Rhodocytophagaceae</taxon>
        <taxon>Xanthocytophaga</taxon>
    </lineage>
</organism>
<protein>
    <recommendedName>
        <fullName evidence="4">Transcriptional regulator</fullName>
    </recommendedName>
</protein>
<name>A0ABT7CJY8_9BACT</name>
<dbReference type="Proteomes" id="UP001228581">
    <property type="component" value="Unassembled WGS sequence"/>
</dbReference>
<comment type="caution">
    <text evidence="2">The sequence shown here is derived from an EMBL/GenBank/DDBJ whole genome shotgun (WGS) entry which is preliminary data.</text>
</comment>
<keyword evidence="1" id="KW-1133">Transmembrane helix</keyword>
<evidence type="ECO:0000313" key="2">
    <source>
        <dbReference type="EMBL" id="MDJ1494008.1"/>
    </source>
</evidence>
<dbReference type="RefSeq" id="WP_313996804.1">
    <property type="nucleotide sequence ID" value="NZ_JASJOT010000008.1"/>
</dbReference>